<evidence type="ECO:0000259" key="2">
    <source>
        <dbReference type="PROSITE" id="PS51184"/>
    </source>
</evidence>
<proteinExistence type="predicted"/>
<dbReference type="PANTHER" id="PTHR12480:SF41">
    <property type="entry name" value="JMJC DOMAIN-CONTAINING PROTEIN"/>
    <property type="match status" value="1"/>
</dbReference>
<dbReference type="Pfam" id="PF13621">
    <property type="entry name" value="Cupin_8"/>
    <property type="match status" value="1"/>
</dbReference>
<dbReference type="InterPro" id="IPR041667">
    <property type="entry name" value="Cupin_8"/>
</dbReference>
<gene>
    <name evidence="3" type="ORF">PLOB_00004399</name>
</gene>
<dbReference type="Proteomes" id="UP001159405">
    <property type="component" value="Unassembled WGS sequence"/>
</dbReference>
<evidence type="ECO:0000256" key="1">
    <source>
        <dbReference type="SAM" id="Phobius"/>
    </source>
</evidence>
<comment type="caution">
    <text evidence="3">The sequence shown here is derived from an EMBL/GenBank/DDBJ whole genome shotgun (WGS) entry which is preliminary data.</text>
</comment>
<dbReference type="PROSITE" id="PS51184">
    <property type="entry name" value="JMJC"/>
    <property type="match status" value="1"/>
</dbReference>
<accession>A0ABN8QBJ1</accession>
<feature type="domain" description="JmjC" evidence="2">
    <location>
        <begin position="228"/>
        <end position="339"/>
    </location>
</feature>
<feature type="transmembrane region" description="Helical" evidence="1">
    <location>
        <begin position="50"/>
        <end position="73"/>
    </location>
</feature>
<evidence type="ECO:0000313" key="3">
    <source>
        <dbReference type="EMBL" id="CAH3161256.1"/>
    </source>
</evidence>
<organism evidence="3 4">
    <name type="scientific">Porites lobata</name>
    <dbReference type="NCBI Taxonomy" id="104759"/>
    <lineage>
        <taxon>Eukaryota</taxon>
        <taxon>Metazoa</taxon>
        <taxon>Cnidaria</taxon>
        <taxon>Anthozoa</taxon>
        <taxon>Hexacorallia</taxon>
        <taxon>Scleractinia</taxon>
        <taxon>Fungiina</taxon>
        <taxon>Poritidae</taxon>
        <taxon>Porites</taxon>
    </lineage>
</organism>
<protein>
    <recommendedName>
        <fullName evidence="2">JmjC domain-containing protein</fullName>
    </recommendedName>
</protein>
<sequence>MATEREQAEVDLQKVSDAFSALRKKARELGIKDAQLAKISAVKSLKKKRVTCLVLTSVLVGLLGVLFGVCLLLCQQGVLTQESLYRFAQNYVLDFDMEKDMCLFPYPEIILDMFRPPVNCSVCKDVHIVDRVSSLTKEDFVRKYAYTARPVVITDGAKDWTAPQYFSFNYFKSIYGPESPVMTEDERCQFFGYQTNFRSLGEVFNMSEKDANMEGKPWYIGWSNCDPSAANELRRHYKIPYFLPDTSESSKTDWLFMGSPGYGAHLHIDAVGNPSWQAQIKGTKKWTLEPPPECAHVCDPKLEVTVNPGEIIVLDTNKWFHQTDILGKEMSITIGSEYD</sequence>
<dbReference type="Gene3D" id="2.60.120.650">
    <property type="entry name" value="Cupin"/>
    <property type="match status" value="1"/>
</dbReference>
<dbReference type="PANTHER" id="PTHR12480">
    <property type="entry name" value="ARGININE DEMETHYLASE AND LYSYL-HYDROXYLASE JMJD"/>
    <property type="match status" value="1"/>
</dbReference>
<name>A0ABN8QBJ1_9CNID</name>
<keyword evidence="1" id="KW-0472">Membrane</keyword>
<evidence type="ECO:0000313" key="4">
    <source>
        <dbReference type="Proteomes" id="UP001159405"/>
    </source>
</evidence>
<reference evidence="3 4" key="1">
    <citation type="submission" date="2022-05" db="EMBL/GenBank/DDBJ databases">
        <authorList>
            <consortium name="Genoscope - CEA"/>
            <person name="William W."/>
        </authorList>
    </citation>
    <scope>NUCLEOTIDE SEQUENCE [LARGE SCALE GENOMIC DNA]</scope>
</reference>
<keyword evidence="1" id="KW-1133">Transmembrane helix</keyword>
<dbReference type="SUPFAM" id="SSF51197">
    <property type="entry name" value="Clavaminate synthase-like"/>
    <property type="match status" value="1"/>
</dbReference>
<keyword evidence="1" id="KW-0812">Transmembrane</keyword>
<dbReference type="EMBL" id="CALNXK010000119">
    <property type="protein sequence ID" value="CAH3161256.1"/>
    <property type="molecule type" value="Genomic_DNA"/>
</dbReference>
<keyword evidence="4" id="KW-1185">Reference proteome</keyword>
<dbReference type="InterPro" id="IPR003347">
    <property type="entry name" value="JmjC_dom"/>
</dbReference>
<dbReference type="InterPro" id="IPR050910">
    <property type="entry name" value="JMJD6_ArgDemeth/LysHydrox"/>
</dbReference>